<sequence length="22" mass="2629">MNSIEKYYKDRSIDIVGELAQR</sequence>
<accession>A0A3B0QT36</accession>
<reference evidence="1" key="1">
    <citation type="submission" date="2018-06" db="EMBL/GenBank/DDBJ databases">
        <authorList>
            <person name="Zhirakovskaya E."/>
        </authorList>
    </citation>
    <scope>NUCLEOTIDE SEQUENCE</scope>
</reference>
<protein>
    <submittedName>
        <fullName evidence="1">Uncharacterized protein</fullName>
    </submittedName>
</protein>
<dbReference type="EMBL" id="UOEA01000073">
    <property type="protein sequence ID" value="VAV84804.1"/>
    <property type="molecule type" value="Genomic_DNA"/>
</dbReference>
<evidence type="ECO:0000313" key="1">
    <source>
        <dbReference type="EMBL" id="VAV84804.1"/>
    </source>
</evidence>
<organism evidence="1">
    <name type="scientific">hydrothermal vent metagenome</name>
    <dbReference type="NCBI Taxonomy" id="652676"/>
    <lineage>
        <taxon>unclassified sequences</taxon>
        <taxon>metagenomes</taxon>
        <taxon>ecological metagenomes</taxon>
    </lineage>
</organism>
<dbReference type="AlphaFoldDB" id="A0A3B0QT36"/>
<feature type="non-terminal residue" evidence="1">
    <location>
        <position position="22"/>
    </location>
</feature>
<name>A0A3B0QT36_9ZZZZ</name>
<gene>
    <name evidence="1" type="ORF">MNBD_DELTA01-1889</name>
</gene>
<proteinExistence type="predicted"/>